<evidence type="ECO:0000256" key="1">
    <source>
        <dbReference type="SAM" id="MobiDB-lite"/>
    </source>
</evidence>
<gene>
    <name evidence="2" type="ORF">ET495_06505</name>
</gene>
<dbReference type="AlphaFoldDB" id="A0A4P6EJV9"/>
<dbReference type="EMBL" id="CP035495">
    <property type="protein sequence ID" value="QAY62950.1"/>
    <property type="molecule type" value="Genomic_DNA"/>
</dbReference>
<evidence type="ECO:0000313" key="3">
    <source>
        <dbReference type="Proteomes" id="UP000291758"/>
    </source>
</evidence>
<feature type="compositionally biased region" description="Basic residues" evidence="1">
    <location>
        <begin position="30"/>
        <end position="40"/>
    </location>
</feature>
<sequence>MRRAAGGSARQSPATRGPRARAGRSSRAGRALRRGALPRRPCRAGLRRVGAPPRGARCAVPRPCHACSPRTR</sequence>
<name>A0A4P6EJV9_9MICO</name>
<protein>
    <submittedName>
        <fullName evidence="2">Uncharacterized protein</fullName>
    </submittedName>
</protein>
<accession>A0A4P6EJV9</accession>
<organism evidence="2 3">
    <name type="scientific">Xylanimonas allomyrinae</name>
    <dbReference type="NCBI Taxonomy" id="2509459"/>
    <lineage>
        <taxon>Bacteria</taxon>
        <taxon>Bacillati</taxon>
        <taxon>Actinomycetota</taxon>
        <taxon>Actinomycetes</taxon>
        <taxon>Micrococcales</taxon>
        <taxon>Promicromonosporaceae</taxon>
        <taxon>Xylanimonas</taxon>
    </lineage>
</organism>
<reference evidence="2 3" key="1">
    <citation type="submission" date="2019-01" db="EMBL/GenBank/DDBJ databases">
        <title>Genome sequencing of strain 2JSPR-7.</title>
        <authorList>
            <person name="Heo J."/>
            <person name="Kim S.-J."/>
            <person name="Kim J.-S."/>
            <person name="Hong S.-B."/>
            <person name="Kwon S.-W."/>
        </authorList>
    </citation>
    <scope>NUCLEOTIDE SEQUENCE [LARGE SCALE GENOMIC DNA]</scope>
    <source>
        <strain evidence="2 3">2JSPR-7</strain>
    </source>
</reference>
<dbReference type="KEGG" id="xyl:ET495_06505"/>
<dbReference type="Proteomes" id="UP000291758">
    <property type="component" value="Chromosome"/>
</dbReference>
<keyword evidence="3" id="KW-1185">Reference proteome</keyword>
<feature type="region of interest" description="Disordered" evidence="1">
    <location>
        <begin position="1"/>
        <end position="40"/>
    </location>
</feature>
<evidence type="ECO:0000313" key="2">
    <source>
        <dbReference type="EMBL" id="QAY62950.1"/>
    </source>
</evidence>
<proteinExistence type="predicted"/>